<evidence type="ECO:0000313" key="2">
    <source>
        <dbReference type="Proteomes" id="UP001057402"/>
    </source>
</evidence>
<name>A0ACB9MCU6_9MYRT</name>
<proteinExistence type="predicted"/>
<sequence>MSSAVTGCVPCPPGNSSEEEQAHRQLFLVNERKRRRMISNRESARRSRMRKQRHLDELWSQVVLLQEENCRLTTGLARASEAGDKAALENARLKGEVLFLRGMLSDIQLNTTYSSLGDLAEVSCDDDAGRPGAIHLTTDLSD</sequence>
<reference evidence="2" key="1">
    <citation type="journal article" date="2023" name="Front. Plant Sci.">
        <title>Chromosomal-level genome assembly of Melastoma candidum provides insights into trichome evolution.</title>
        <authorList>
            <person name="Zhong Y."/>
            <person name="Wu W."/>
            <person name="Sun C."/>
            <person name="Zou P."/>
            <person name="Liu Y."/>
            <person name="Dai S."/>
            <person name="Zhou R."/>
        </authorList>
    </citation>
    <scope>NUCLEOTIDE SEQUENCE [LARGE SCALE GENOMIC DNA]</scope>
</reference>
<protein>
    <submittedName>
        <fullName evidence="1">Uncharacterized protein</fullName>
    </submittedName>
</protein>
<comment type="caution">
    <text evidence="1">The sequence shown here is derived from an EMBL/GenBank/DDBJ whole genome shotgun (WGS) entry which is preliminary data.</text>
</comment>
<dbReference type="EMBL" id="CM042889">
    <property type="protein sequence ID" value="KAI4321317.1"/>
    <property type="molecule type" value="Genomic_DNA"/>
</dbReference>
<organism evidence="1 2">
    <name type="scientific">Melastoma candidum</name>
    <dbReference type="NCBI Taxonomy" id="119954"/>
    <lineage>
        <taxon>Eukaryota</taxon>
        <taxon>Viridiplantae</taxon>
        <taxon>Streptophyta</taxon>
        <taxon>Embryophyta</taxon>
        <taxon>Tracheophyta</taxon>
        <taxon>Spermatophyta</taxon>
        <taxon>Magnoliopsida</taxon>
        <taxon>eudicotyledons</taxon>
        <taxon>Gunneridae</taxon>
        <taxon>Pentapetalae</taxon>
        <taxon>rosids</taxon>
        <taxon>malvids</taxon>
        <taxon>Myrtales</taxon>
        <taxon>Melastomataceae</taxon>
        <taxon>Melastomatoideae</taxon>
        <taxon>Melastomateae</taxon>
        <taxon>Melastoma</taxon>
    </lineage>
</organism>
<accession>A0ACB9MCU6</accession>
<evidence type="ECO:0000313" key="1">
    <source>
        <dbReference type="EMBL" id="KAI4321317.1"/>
    </source>
</evidence>
<gene>
    <name evidence="1" type="ORF">MLD38_034714</name>
</gene>
<keyword evidence="2" id="KW-1185">Reference proteome</keyword>
<dbReference type="Proteomes" id="UP001057402">
    <property type="component" value="Chromosome 10"/>
</dbReference>